<name>A0A2R6RPI8_9APHY</name>
<proteinExistence type="predicted"/>
<protein>
    <submittedName>
        <fullName evidence="1">Uncharacterized protein</fullName>
    </submittedName>
</protein>
<evidence type="ECO:0000313" key="1">
    <source>
        <dbReference type="EMBL" id="PSS31942.1"/>
    </source>
</evidence>
<reference evidence="1 2" key="1">
    <citation type="submission" date="2018-02" db="EMBL/GenBank/DDBJ databases">
        <title>Genome sequence of the basidiomycete white-rot fungus Phlebia centrifuga.</title>
        <authorList>
            <person name="Granchi Z."/>
            <person name="Peng M."/>
            <person name="de Vries R.P."/>
            <person name="Hilden K."/>
            <person name="Makela M.R."/>
            <person name="Grigoriev I."/>
            <person name="Riley R."/>
        </authorList>
    </citation>
    <scope>NUCLEOTIDE SEQUENCE [LARGE SCALE GENOMIC DNA]</scope>
    <source>
        <strain evidence="1 2">FBCC195</strain>
    </source>
</reference>
<gene>
    <name evidence="1" type="ORF">PHLCEN_2v2269</name>
</gene>
<dbReference type="AlphaFoldDB" id="A0A2R6RPI8"/>
<sequence length="61" mass="6729">MLLAGFPPTLEVDPSGLAWFFLAAPWSRPPNGTIRSRCCHVIGLENSTCPTEIYRLVIVTL</sequence>
<keyword evidence="2" id="KW-1185">Reference proteome</keyword>
<evidence type="ECO:0000313" key="2">
    <source>
        <dbReference type="Proteomes" id="UP000186601"/>
    </source>
</evidence>
<accession>A0A2R6RPI8</accession>
<comment type="caution">
    <text evidence="1">The sequence shown here is derived from an EMBL/GenBank/DDBJ whole genome shotgun (WGS) entry which is preliminary data.</text>
</comment>
<dbReference type="Proteomes" id="UP000186601">
    <property type="component" value="Unassembled WGS sequence"/>
</dbReference>
<organism evidence="1 2">
    <name type="scientific">Hermanssonia centrifuga</name>
    <dbReference type="NCBI Taxonomy" id="98765"/>
    <lineage>
        <taxon>Eukaryota</taxon>
        <taxon>Fungi</taxon>
        <taxon>Dikarya</taxon>
        <taxon>Basidiomycota</taxon>
        <taxon>Agaricomycotina</taxon>
        <taxon>Agaricomycetes</taxon>
        <taxon>Polyporales</taxon>
        <taxon>Meruliaceae</taxon>
        <taxon>Hermanssonia</taxon>
    </lineage>
</organism>
<dbReference type="EMBL" id="MLYV02000212">
    <property type="protein sequence ID" value="PSS31942.1"/>
    <property type="molecule type" value="Genomic_DNA"/>
</dbReference>